<feature type="repeat" description="Cell wall-binding" evidence="2">
    <location>
        <begin position="636"/>
        <end position="655"/>
    </location>
</feature>
<feature type="repeat" description="Cell wall-binding" evidence="2">
    <location>
        <begin position="737"/>
        <end position="756"/>
    </location>
</feature>
<feature type="signal peptide" evidence="3">
    <location>
        <begin position="1"/>
        <end position="25"/>
    </location>
</feature>
<evidence type="ECO:0000256" key="3">
    <source>
        <dbReference type="SAM" id="SignalP"/>
    </source>
</evidence>
<evidence type="ECO:0000256" key="1">
    <source>
        <dbReference type="ARBA" id="ARBA00022737"/>
    </source>
</evidence>
<dbReference type="Pfam" id="PF01473">
    <property type="entry name" value="Choline_bind_1"/>
    <property type="match status" value="3"/>
</dbReference>
<feature type="repeat" description="Cell wall-binding" evidence="2">
    <location>
        <begin position="697"/>
        <end position="716"/>
    </location>
</feature>
<keyword evidence="1" id="KW-0677">Repeat</keyword>
<dbReference type="SMART" id="SM00047">
    <property type="entry name" value="LYZ2"/>
    <property type="match status" value="1"/>
</dbReference>
<gene>
    <name evidence="5" type="ORF">J2Z44_000985</name>
</gene>
<feature type="chain" id="PRO_5045756890" evidence="3">
    <location>
        <begin position="26"/>
        <end position="855"/>
    </location>
</feature>
<dbReference type="PROSITE" id="PS51170">
    <property type="entry name" value="CW"/>
    <property type="match status" value="7"/>
</dbReference>
<keyword evidence="6" id="KW-1185">Reference proteome</keyword>
<dbReference type="InterPro" id="IPR018337">
    <property type="entry name" value="Cell_wall/Cho-bd_repeat"/>
</dbReference>
<dbReference type="Pfam" id="PF01832">
    <property type="entry name" value="Glucosaminidase"/>
    <property type="match status" value="1"/>
</dbReference>
<keyword evidence="3" id="KW-0732">Signal</keyword>
<feature type="repeat" description="Cell wall-binding" evidence="2">
    <location>
        <begin position="817"/>
        <end position="836"/>
    </location>
</feature>
<dbReference type="Proteomes" id="UP001519308">
    <property type="component" value="Unassembled WGS sequence"/>
</dbReference>
<feature type="repeat" description="Cell wall-binding" evidence="2">
    <location>
        <begin position="757"/>
        <end position="776"/>
    </location>
</feature>
<protein>
    <submittedName>
        <fullName evidence="5">Glucan-binding YG repeat protein/beta-N-acetylglucosaminidase</fullName>
    </submittedName>
</protein>
<dbReference type="InterPro" id="IPR002901">
    <property type="entry name" value="MGlyc_endo_b_GlcNAc-like_dom"/>
</dbReference>
<dbReference type="Gene3D" id="1.10.530.10">
    <property type="match status" value="1"/>
</dbReference>
<evidence type="ECO:0000259" key="4">
    <source>
        <dbReference type="SMART" id="SM00047"/>
    </source>
</evidence>
<evidence type="ECO:0000313" key="6">
    <source>
        <dbReference type="Proteomes" id="UP001519308"/>
    </source>
</evidence>
<feature type="repeat" description="Cell wall-binding" evidence="2">
    <location>
        <begin position="777"/>
        <end position="796"/>
    </location>
</feature>
<dbReference type="Gene3D" id="2.10.270.10">
    <property type="entry name" value="Cholin Binding"/>
    <property type="match status" value="5"/>
</dbReference>
<name>A0ABS4K098_9CLOT</name>
<feature type="domain" description="Mannosyl-glycoprotein endo-beta-N-acetylglucosamidase-like" evidence="4">
    <location>
        <begin position="353"/>
        <end position="489"/>
    </location>
</feature>
<evidence type="ECO:0000256" key="2">
    <source>
        <dbReference type="PROSITE-ProRule" id="PRU00591"/>
    </source>
</evidence>
<feature type="repeat" description="Cell wall-binding" evidence="2">
    <location>
        <begin position="657"/>
        <end position="676"/>
    </location>
</feature>
<dbReference type="EMBL" id="JAGGLL010000005">
    <property type="protein sequence ID" value="MBP2021198.1"/>
    <property type="molecule type" value="Genomic_DNA"/>
</dbReference>
<proteinExistence type="predicted"/>
<dbReference type="SUPFAM" id="SSF69360">
    <property type="entry name" value="Cell wall binding repeat"/>
    <property type="match status" value="2"/>
</dbReference>
<accession>A0ABS4K098</accession>
<evidence type="ECO:0000313" key="5">
    <source>
        <dbReference type="EMBL" id="MBP2021198.1"/>
    </source>
</evidence>
<organism evidence="5 6">
    <name type="scientific">Clostridium punense</name>
    <dbReference type="NCBI Taxonomy" id="1054297"/>
    <lineage>
        <taxon>Bacteria</taxon>
        <taxon>Bacillati</taxon>
        <taxon>Bacillota</taxon>
        <taxon>Clostridia</taxon>
        <taxon>Eubacteriales</taxon>
        <taxon>Clostridiaceae</taxon>
        <taxon>Clostridium</taxon>
    </lineage>
</organism>
<dbReference type="Pfam" id="PF19127">
    <property type="entry name" value="Choline_bind_3"/>
    <property type="match status" value="3"/>
</dbReference>
<comment type="caution">
    <text evidence="5">The sequence shown here is derived from an EMBL/GenBank/DDBJ whole genome shotgun (WGS) entry which is preliminary data.</text>
</comment>
<reference evidence="5 6" key="1">
    <citation type="submission" date="2021-03" db="EMBL/GenBank/DDBJ databases">
        <title>Genomic Encyclopedia of Type Strains, Phase IV (KMG-IV): sequencing the most valuable type-strain genomes for metagenomic binning, comparative biology and taxonomic classification.</title>
        <authorList>
            <person name="Goeker M."/>
        </authorList>
    </citation>
    <scope>NUCLEOTIDE SEQUENCE [LARGE SCALE GENOMIC DNA]</scope>
    <source>
        <strain evidence="5 6">DSM 28650</strain>
    </source>
</reference>
<dbReference type="RefSeq" id="WP_021281292.1">
    <property type="nucleotide sequence ID" value="NZ_JAGGLL010000005.1"/>
</dbReference>
<sequence>MKKTTSLVITAALVLSQLPITKVYASDLPKDEVKVLQSTSTNSTSSQLLEQYKKESELFGTTYEETKKPVPRSISAASSNIDEREEFKLDRGGLATIASLTPLTAANYEIVLSYPDKNTFVTSADTLQAAILKAKGLANSDPNAIPAVLEKQSGLIVYATEAMGRVVKFVDGQIYMPVDKNSNVYSSNLLTSAYTYVNHGYVDDVPILEDNGTSAKVEVAGYTGWMQKDTTKSEFDLAVIPLNKAANPSYYISENGELKHYISYDLVNAGGSLYGIKLGPAPSFMQSGVKYYSYDGNYFYTSLKTLISDGKAGHHNNAVNASNVYYNYYQFLPFRSKSTFTGDQINTYLNDRAGLAANSKLRSIGQYLVNGQNSNGVNALITFGVACNESGLGTSSISQQKNNIFGINAVDSNPAGSANAFASVEDCINDFTKNYISRDYSDPDDWKHYGAYLGNKNLGANVKYASDPFWGEKASQYMYKMDYHTSNYVVANAGDNASISNLKDFNNYQLAIFTNATDVLTASNSSATKLYTVTQAVKTGAGKVGNVIVVKSSNTFRDGTTSYYNITPDRSAIPWSDGGRFDGVFDWSKEAYVKTDSLKLINSPKATIPPPVEVKKGWVLQDKIWYYYDTTTGVKKTGWLRDNNRWYYLDPTTGAMKTGWVTVDGKRYYLDDYGSMVTGLITLGSNTYYFNIYGAMETGLKTIDGKTYYFSTDGIMARGIATVGTKKYYFNSSGVMTTGWVLQNSNWYYFNSDGTMKTGWLYVNNYWYYLQDNGIMKTGWLLLGNTWYYLEGSGAMRTGWLTLNNHKYYLNIYGGMETGWVLIGGKWYYFYAGGDMAYNTTIGGYKLGNDGAMLP</sequence>